<dbReference type="GO" id="GO:0008168">
    <property type="term" value="F:methyltransferase activity"/>
    <property type="evidence" value="ECO:0007669"/>
    <property type="project" value="InterPro"/>
</dbReference>
<sequence length="82" mass="9390">MEWQQSDAARWQAIVARDRGADGAFWYGVVTTGIYCRPHCPSRPRRENVRFFATPEAAQAAGMRPCRRCRPEREHDPCLTPA</sequence>
<feature type="domain" description="Ada DNA repair metal-binding" evidence="2">
    <location>
        <begin position="9"/>
        <end position="72"/>
    </location>
</feature>
<dbReference type="InterPro" id="IPR035451">
    <property type="entry name" value="Ada-like_dom_sf"/>
</dbReference>
<organism evidence="3 4">
    <name type="scientific">Aestuariivirga litoralis</name>
    <dbReference type="NCBI Taxonomy" id="2650924"/>
    <lineage>
        <taxon>Bacteria</taxon>
        <taxon>Pseudomonadati</taxon>
        <taxon>Pseudomonadota</taxon>
        <taxon>Alphaproteobacteria</taxon>
        <taxon>Hyphomicrobiales</taxon>
        <taxon>Aestuariivirgaceae</taxon>
        <taxon>Aestuariivirga</taxon>
    </lineage>
</organism>
<protein>
    <recommendedName>
        <fullName evidence="2">Ada DNA repair metal-binding domain-containing protein</fullName>
    </recommendedName>
</protein>
<dbReference type="Proteomes" id="UP000248795">
    <property type="component" value="Unassembled WGS sequence"/>
</dbReference>
<evidence type="ECO:0000256" key="1">
    <source>
        <dbReference type="ARBA" id="ARBA00023159"/>
    </source>
</evidence>
<dbReference type="Gene3D" id="3.40.10.10">
    <property type="entry name" value="DNA Methylphosphotriester Repair Domain"/>
    <property type="match status" value="1"/>
</dbReference>
<name>A0A2W2AXH4_9HYPH</name>
<proteinExistence type="predicted"/>
<gene>
    <name evidence="3" type="ORF">DK847_01130</name>
</gene>
<dbReference type="GO" id="GO:0006281">
    <property type="term" value="P:DNA repair"/>
    <property type="evidence" value="ECO:0007669"/>
    <property type="project" value="InterPro"/>
</dbReference>
<dbReference type="GO" id="GO:0008270">
    <property type="term" value="F:zinc ion binding"/>
    <property type="evidence" value="ECO:0007669"/>
    <property type="project" value="InterPro"/>
</dbReference>
<comment type="caution">
    <text evidence="3">The sequence shown here is derived from an EMBL/GenBank/DDBJ whole genome shotgun (WGS) entry which is preliminary data.</text>
</comment>
<keyword evidence="4" id="KW-1185">Reference proteome</keyword>
<dbReference type="GO" id="GO:0006355">
    <property type="term" value="P:regulation of DNA-templated transcription"/>
    <property type="evidence" value="ECO:0007669"/>
    <property type="project" value="InterPro"/>
</dbReference>
<evidence type="ECO:0000313" key="4">
    <source>
        <dbReference type="Proteomes" id="UP000248795"/>
    </source>
</evidence>
<evidence type="ECO:0000259" key="2">
    <source>
        <dbReference type="Pfam" id="PF02805"/>
    </source>
</evidence>
<dbReference type="GO" id="GO:0003677">
    <property type="term" value="F:DNA binding"/>
    <property type="evidence" value="ECO:0007669"/>
    <property type="project" value="InterPro"/>
</dbReference>
<dbReference type="SUPFAM" id="SSF57884">
    <property type="entry name" value="Ada DNA repair protein, N-terminal domain (N-Ada 10)"/>
    <property type="match status" value="1"/>
</dbReference>
<reference evidence="4" key="1">
    <citation type="submission" date="2018-06" db="EMBL/GenBank/DDBJ databases">
        <title>Aestuariibacter litoralis strain KCTC 52945T.</title>
        <authorList>
            <person name="Li X."/>
            <person name="Salam N."/>
            <person name="Li J.-L."/>
            <person name="Chen Y.-M."/>
            <person name="Yang Z.-W."/>
            <person name="Zhang L.-Y."/>
            <person name="Han M.-X."/>
            <person name="Xiao M."/>
            <person name="Li W.-J."/>
        </authorList>
    </citation>
    <scope>NUCLEOTIDE SEQUENCE [LARGE SCALE GENOMIC DNA]</scope>
    <source>
        <strain evidence="4">KCTC 52945</strain>
    </source>
</reference>
<dbReference type="InterPro" id="IPR004026">
    <property type="entry name" value="Ada_DNA_repair_Zn-bd"/>
</dbReference>
<dbReference type="RefSeq" id="WP_111195779.1">
    <property type="nucleotide sequence ID" value="NZ_QKVK01000001.1"/>
</dbReference>
<accession>A0A2W2AXH4</accession>
<keyword evidence="1" id="KW-0010">Activator</keyword>
<dbReference type="Pfam" id="PF02805">
    <property type="entry name" value="Ada_Zn_binding"/>
    <property type="match status" value="1"/>
</dbReference>
<evidence type="ECO:0000313" key="3">
    <source>
        <dbReference type="EMBL" id="PZF78452.1"/>
    </source>
</evidence>
<dbReference type="EMBL" id="QKVK01000001">
    <property type="protein sequence ID" value="PZF78452.1"/>
    <property type="molecule type" value="Genomic_DNA"/>
</dbReference>
<dbReference type="AlphaFoldDB" id="A0A2W2AXH4"/>